<proteinExistence type="predicted"/>
<accession>A0ABZ2LZZ1</accession>
<dbReference type="RefSeq" id="WP_394825514.1">
    <property type="nucleotide sequence ID" value="NZ_CP089984.1"/>
</dbReference>
<sequence length="135" mass="14180">MNSRIEDTIDEARKPSAAWDPSQTSRGLSSDIARSKVHAVRERLAQRVLVAATISALVAVALLRAGSALVALGTPKPSVPTPPQTLAAEPAVHLLQDDDGGVGERWSTERMEGAIGRAPHSEAATTMHATGDAHF</sequence>
<feature type="compositionally biased region" description="Basic and acidic residues" evidence="1">
    <location>
        <begin position="1"/>
        <end position="14"/>
    </location>
</feature>
<feature type="region of interest" description="Disordered" evidence="1">
    <location>
        <begin position="1"/>
        <end position="32"/>
    </location>
</feature>
<keyword evidence="2" id="KW-0472">Membrane</keyword>
<keyword evidence="2" id="KW-1133">Transmembrane helix</keyword>
<feature type="transmembrane region" description="Helical" evidence="2">
    <location>
        <begin position="48"/>
        <end position="72"/>
    </location>
</feature>
<organism evidence="3 4">
    <name type="scientific">Pendulispora albinea</name>
    <dbReference type="NCBI Taxonomy" id="2741071"/>
    <lineage>
        <taxon>Bacteria</taxon>
        <taxon>Pseudomonadati</taxon>
        <taxon>Myxococcota</taxon>
        <taxon>Myxococcia</taxon>
        <taxon>Myxococcales</taxon>
        <taxon>Sorangiineae</taxon>
        <taxon>Pendulisporaceae</taxon>
        <taxon>Pendulispora</taxon>
    </lineage>
</organism>
<evidence type="ECO:0000313" key="4">
    <source>
        <dbReference type="Proteomes" id="UP001370348"/>
    </source>
</evidence>
<dbReference type="Proteomes" id="UP001370348">
    <property type="component" value="Chromosome"/>
</dbReference>
<keyword evidence="4" id="KW-1185">Reference proteome</keyword>
<gene>
    <name evidence="3" type="ORF">LZC94_01120</name>
</gene>
<protein>
    <submittedName>
        <fullName evidence="3">Uncharacterized protein</fullName>
    </submittedName>
</protein>
<dbReference type="EMBL" id="CP089984">
    <property type="protein sequence ID" value="WXB15880.1"/>
    <property type="molecule type" value="Genomic_DNA"/>
</dbReference>
<name>A0ABZ2LZZ1_9BACT</name>
<evidence type="ECO:0000256" key="2">
    <source>
        <dbReference type="SAM" id="Phobius"/>
    </source>
</evidence>
<evidence type="ECO:0000256" key="1">
    <source>
        <dbReference type="SAM" id="MobiDB-lite"/>
    </source>
</evidence>
<reference evidence="3 4" key="1">
    <citation type="submission" date="2021-12" db="EMBL/GenBank/DDBJ databases">
        <title>Discovery of the Pendulisporaceae a myxobacterial family with distinct sporulation behavior and unique specialized metabolism.</title>
        <authorList>
            <person name="Garcia R."/>
            <person name="Popoff A."/>
            <person name="Bader C.D."/>
            <person name="Loehr J."/>
            <person name="Walesch S."/>
            <person name="Walt C."/>
            <person name="Boldt J."/>
            <person name="Bunk B."/>
            <person name="Haeckl F.J.F.P.J."/>
            <person name="Gunesch A.P."/>
            <person name="Birkelbach J."/>
            <person name="Nuebel U."/>
            <person name="Pietschmann T."/>
            <person name="Bach T."/>
            <person name="Mueller R."/>
        </authorList>
    </citation>
    <scope>NUCLEOTIDE SEQUENCE [LARGE SCALE GENOMIC DNA]</scope>
    <source>
        <strain evidence="3 4">MSr11954</strain>
    </source>
</reference>
<keyword evidence="2" id="KW-0812">Transmembrane</keyword>
<evidence type="ECO:0000313" key="3">
    <source>
        <dbReference type="EMBL" id="WXB15880.1"/>
    </source>
</evidence>